<keyword evidence="2" id="KW-1185">Reference proteome</keyword>
<dbReference type="KEGG" id="vg:9887895"/>
<evidence type="ECO:0000313" key="1">
    <source>
        <dbReference type="EMBL" id="ADO67526.1"/>
    </source>
</evidence>
<accession>E3T5R3</accession>
<organismHost>
    <name type="scientific">Cafeteria roenbergensis</name>
    <name type="common">Marine flagellate</name>
    <dbReference type="NCBI Taxonomy" id="33653"/>
</organismHost>
<dbReference type="OrthoDB" id="14598at10239"/>
<organism evidence="1 2">
    <name type="scientific">Cafeteria roenbergensis virus (strain BV-PW1)</name>
    <name type="common">CroV</name>
    <dbReference type="NCBI Taxonomy" id="693272"/>
    <lineage>
        <taxon>Viruses</taxon>
        <taxon>Varidnaviria</taxon>
        <taxon>Bamfordvirae</taxon>
        <taxon>Nucleocytoviricota</taxon>
        <taxon>Megaviricetes</taxon>
        <taxon>Imitervirales</taxon>
        <taxon>Mimiviridae</taxon>
        <taxon>Aliimimivirinae</taxon>
        <taxon>Rheavirus</taxon>
        <taxon>Rheavirus sinusmexicani</taxon>
    </lineage>
</organism>
<dbReference type="Proteomes" id="UP000029781">
    <property type="component" value="Segment"/>
</dbReference>
<protein>
    <submittedName>
        <fullName evidence="1">Putative DNA-dependent RNA polymerase subunit Rpb9</fullName>
    </submittedName>
</protein>
<gene>
    <name evidence="1" type="ORF">crov492</name>
</gene>
<dbReference type="RefSeq" id="YP_003970125.1">
    <property type="nucleotide sequence ID" value="NC_014637.1"/>
</dbReference>
<reference evidence="1 2" key="1">
    <citation type="journal article" date="2010" name="Proc. Natl. Acad. Sci. U.S.A.">
        <title>Giant virus with a remarkable complement of genes infects marine zooplankton.</title>
        <authorList>
            <person name="Fischer M.G."/>
            <person name="Allen M.J."/>
            <person name="Wilson W.H."/>
            <person name="Suttle C.A."/>
        </authorList>
    </citation>
    <scope>NUCLEOTIDE SEQUENCE [LARGE SCALE GENOMIC DNA]</scope>
    <source>
        <strain evidence="1 2">BV-PW1</strain>
    </source>
</reference>
<dbReference type="GeneID" id="9887895"/>
<name>E3T5R3_CROVB</name>
<evidence type="ECO:0000313" key="2">
    <source>
        <dbReference type="Proteomes" id="UP000029781"/>
    </source>
</evidence>
<dbReference type="EMBL" id="GU244497">
    <property type="protein sequence ID" value="ADO67526.1"/>
    <property type="molecule type" value="Genomic_DNA"/>
</dbReference>
<sequence length="185" mass="21267">MFFCPKCSYSLDLKKSTLIGDKQVIVSTKKNIVKSVTSGINQVIKENIHPSEIKPTFTKEQMLKNKNYGKLNIQEKNKMLEIFNQSGGGSGAMFLCNNCNWKKEIVSTVKLYSYDTQENVKKISPNEYIMIFNNPILSRTRDYTCKNKDCSSHKNTENKEAVFFHENDSLQVKYICGVCYSSWNI</sequence>
<proteinExistence type="predicted"/>